<dbReference type="SUPFAM" id="SSF53850">
    <property type="entry name" value="Periplasmic binding protein-like II"/>
    <property type="match status" value="1"/>
</dbReference>
<evidence type="ECO:0000256" key="4">
    <source>
        <dbReference type="ARBA" id="ARBA00022729"/>
    </source>
</evidence>
<dbReference type="Proteomes" id="UP000432089">
    <property type="component" value="Unassembled WGS sequence"/>
</dbReference>
<dbReference type="GO" id="GO:0015833">
    <property type="term" value="P:peptide transport"/>
    <property type="evidence" value="ECO:0007669"/>
    <property type="project" value="TreeGrafter"/>
</dbReference>
<dbReference type="GO" id="GO:0043190">
    <property type="term" value="C:ATP-binding cassette (ABC) transporter complex"/>
    <property type="evidence" value="ECO:0007669"/>
    <property type="project" value="InterPro"/>
</dbReference>
<dbReference type="PANTHER" id="PTHR30290:SF10">
    <property type="entry name" value="PERIPLASMIC OLIGOPEPTIDE-BINDING PROTEIN-RELATED"/>
    <property type="match status" value="1"/>
</dbReference>
<evidence type="ECO:0000259" key="6">
    <source>
        <dbReference type="Pfam" id="PF00496"/>
    </source>
</evidence>
<sequence length="521" mass="55534">MAAGSLVLTALLAPVVALADTPPNVLVVAQSIDDAVSFDPAEGFELTTVQAFNNLYQRLVQPNREDGTKIEPALASSWEIGADGRSITFALKPGATFASGNPVRPEDVIFSFARAVKLNKAPAFILNELGWTANSVDAGIAKVDDAHVKVSWTADVGPAFVLAILTAPIASVVDEATVAPNAANDDFGNGWLKTRSAGSGAFAIQAYTPHEALVLAANAKAPGGAPKLQTVIVRNVPDAAARRLLIEQGDADVARGLGADQITALKQKQGVQVLAIPSARTDYLLINTKVNASLGNPAFWEAARYLVDYQGIADNLLQGQSEVHQAFLPEGFPGALKDTPFKLDVAKAKKILTDAGIAEGLTVRFPVFNEAPFLQIAQSLQSTFGQAGIKLDIQPGVPSDIYAKGRSGDYEFTLRYWIPDYFDPHSNASAFAINRDNSANTVAKQAGWVIPDLSDETAAAVKEQDPAKRAALYEALQRKLQQSSPFVFMLQGKDQVVLRDGVKGYVQGLNADQVYYDMVSK</sequence>
<dbReference type="Gene3D" id="3.40.190.10">
    <property type="entry name" value="Periplasmic binding protein-like II"/>
    <property type="match status" value="1"/>
</dbReference>
<comment type="subcellular location">
    <subcellularLocation>
        <location evidence="1">Periplasm</location>
    </subcellularLocation>
</comment>
<dbReference type="InterPro" id="IPR030678">
    <property type="entry name" value="Peptide/Ni-bd"/>
</dbReference>
<dbReference type="Pfam" id="PF00496">
    <property type="entry name" value="SBP_bac_5"/>
    <property type="match status" value="1"/>
</dbReference>
<evidence type="ECO:0000256" key="2">
    <source>
        <dbReference type="ARBA" id="ARBA00005695"/>
    </source>
</evidence>
<evidence type="ECO:0000256" key="1">
    <source>
        <dbReference type="ARBA" id="ARBA00004418"/>
    </source>
</evidence>
<dbReference type="GO" id="GO:1904680">
    <property type="term" value="F:peptide transmembrane transporter activity"/>
    <property type="evidence" value="ECO:0007669"/>
    <property type="project" value="TreeGrafter"/>
</dbReference>
<evidence type="ECO:0000313" key="7">
    <source>
        <dbReference type="EMBL" id="KAB0676456.1"/>
    </source>
</evidence>
<feature type="signal peptide" evidence="5">
    <location>
        <begin position="1"/>
        <end position="19"/>
    </location>
</feature>
<comment type="similarity">
    <text evidence="2">Belongs to the bacterial solute-binding protein 5 family.</text>
</comment>
<dbReference type="Gene3D" id="3.10.105.10">
    <property type="entry name" value="Dipeptide-binding Protein, Domain 3"/>
    <property type="match status" value="1"/>
</dbReference>
<organism evidence="7 8">
    <name type="scientific">Plantimonas leprariae</name>
    <dbReference type="NCBI Taxonomy" id="2615207"/>
    <lineage>
        <taxon>Bacteria</taxon>
        <taxon>Pseudomonadati</taxon>
        <taxon>Pseudomonadota</taxon>
        <taxon>Alphaproteobacteria</taxon>
        <taxon>Hyphomicrobiales</taxon>
        <taxon>Aurantimonadaceae</taxon>
        <taxon>Plantimonas</taxon>
    </lineage>
</organism>
<feature type="domain" description="Solute-binding protein family 5" evidence="6">
    <location>
        <begin position="69"/>
        <end position="436"/>
    </location>
</feature>
<keyword evidence="4 5" id="KW-0732">Signal</keyword>
<dbReference type="InterPro" id="IPR039424">
    <property type="entry name" value="SBP_5"/>
</dbReference>
<dbReference type="InterPro" id="IPR000914">
    <property type="entry name" value="SBP_5_dom"/>
</dbReference>
<feature type="chain" id="PRO_5030689711" evidence="5">
    <location>
        <begin position="20"/>
        <end position="521"/>
    </location>
</feature>
<evidence type="ECO:0000313" key="8">
    <source>
        <dbReference type="Proteomes" id="UP000432089"/>
    </source>
</evidence>
<comment type="caution">
    <text evidence="7">The sequence shown here is derived from an EMBL/GenBank/DDBJ whole genome shotgun (WGS) entry which is preliminary data.</text>
</comment>
<dbReference type="RefSeq" id="WP_150973444.1">
    <property type="nucleotide sequence ID" value="NZ_VZDO01000023.1"/>
</dbReference>
<dbReference type="CDD" id="cd08512">
    <property type="entry name" value="PBP2_NikA_DppA_OppA_like_7"/>
    <property type="match status" value="1"/>
</dbReference>
<proteinExistence type="inferred from homology"/>
<dbReference type="PIRSF" id="PIRSF002741">
    <property type="entry name" value="MppA"/>
    <property type="match status" value="1"/>
</dbReference>
<dbReference type="Gene3D" id="3.90.76.10">
    <property type="entry name" value="Dipeptide-binding Protein, Domain 1"/>
    <property type="match status" value="1"/>
</dbReference>
<keyword evidence="3" id="KW-0813">Transport</keyword>
<protein>
    <submittedName>
        <fullName evidence="7">ABC transporter substrate-binding protein</fullName>
    </submittedName>
</protein>
<evidence type="ECO:0000256" key="3">
    <source>
        <dbReference type="ARBA" id="ARBA00022448"/>
    </source>
</evidence>
<evidence type="ECO:0000256" key="5">
    <source>
        <dbReference type="SAM" id="SignalP"/>
    </source>
</evidence>
<gene>
    <name evidence="7" type="ORF">F6X38_21395</name>
</gene>
<reference evidence="7 8" key="1">
    <citation type="submission" date="2019-09" db="EMBL/GenBank/DDBJ databases">
        <title>YIM 132180 draft genome.</title>
        <authorList>
            <person name="Zhang K."/>
        </authorList>
    </citation>
    <scope>NUCLEOTIDE SEQUENCE [LARGE SCALE GENOMIC DNA]</scope>
    <source>
        <strain evidence="7 8">YIM 132180</strain>
    </source>
</reference>
<name>A0A7V7PKM8_9HYPH</name>
<dbReference type="EMBL" id="VZDO01000023">
    <property type="protein sequence ID" value="KAB0676456.1"/>
    <property type="molecule type" value="Genomic_DNA"/>
</dbReference>
<keyword evidence="8" id="KW-1185">Reference proteome</keyword>
<accession>A0A7V7PKM8</accession>
<dbReference type="GO" id="GO:0030288">
    <property type="term" value="C:outer membrane-bounded periplasmic space"/>
    <property type="evidence" value="ECO:0007669"/>
    <property type="project" value="UniProtKB-ARBA"/>
</dbReference>
<dbReference type="PANTHER" id="PTHR30290">
    <property type="entry name" value="PERIPLASMIC BINDING COMPONENT OF ABC TRANSPORTER"/>
    <property type="match status" value="1"/>
</dbReference>
<dbReference type="AlphaFoldDB" id="A0A7V7PKM8"/>